<dbReference type="InterPro" id="IPR009010">
    <property type="entry name" value="Asp_de-COase-like_dom_sf"/>
</dbReference>
<sequence>MTERKEASMHLSLFASETIMDWGVEVLESSEAALDSNSTLDDKRPKTPPADYGPSLIPPTTNSGRAIFLLPKTRFVTPILGENPLSNEFSVDDCVNIRDDKSAMLFSPTTMGRLRLIHKDTVFITGKEGRDDALLVLADEDCKDTNVKINEAARNDLCVNPGDLVTIRTFPGTINYAFRIQFRPLDNTDWSVVNDLFEFYLKPYFRDACRLISRDDLFLVNNGTHTVKFKVVEIDPLDYCFTRHAIML</sequence>
<dbReference type="InterPro" id="IPR004201">
    <property type="entry name" value="Cdc48_dom2"/>
</dbReference>
<dbReference type="InterPro" id="IPR003338">
    <property type="entry name" value="CDC4_N-term_subdom"/>
</dbReference>
<feature type="region of interest" description="Disordered" evidence="3">
    <location>
        <begin position="34"/>
        <end position="57"/>
    </location>
</feature>
<dbReference type="Gene3D" id="3.10.330.10">
    <property type="match status" value="1"/>
</dbReference>
<keyword evidence="1" id="KW-0547">Nucleotide-binding</keyword>
<dbReference type="SUPFAM" id="SSF50692">
    <property type="entry name" value="ADC-like"/>
    <property type="match status" value="1"/>
</dbReference>
<dbReference type="EMBL" id="CAJVPI010000798">
    <property type="protein sequence ID" value="CAG8573143.1"/>
    <property type="molecule type" value="Genomic_DNA"/>
</dbReference>
<evidence type="ECO:0000256" key="1">
    <source>
        <dbReference type="ARBA" id="ARBA00022741"/>
    </source>
</evidence>
<evidence type="ECO:0000313" key="5">
    <source>
        <dbReference type="EMBL" id="CAG8573143.1"/>
    </source>
</evidence>
<evidence type="ECO:0000256" key="3">
    <source>
        <dbReference type="SAM" id="MobiDB-lite"/>
    </source>
</evidence>
<dbReference type="SUPFAM" id="SSF54585">
    <property type="entry name" value="Cdc48 domain 2-like"/>
    <property type="match status" value="1"/>
</dbReference>
<evidence type="ECO:0000313" key="6">
    <source>
        <dbReference type="Proteomes" id="UP000789739"/>
    </source>
</evidence>
<evidence type="ECO:0000259" key="4">
    <source>
        <dbReference type="SMART" id="SM01073"/>
    </source>
</evidence>
<dbReference type="OrthoDB" id="10348339at2759"/>
<gene>
    <name evidence="5" type="ORF">PBRASI_LOCUS6211</name>
</gene>
<dbReference type="Proteomes" id="UP000789739">
    <property type="component" value="Unassembled WGS sequence"/>
</dbReference>
<comment type="caution">
    <text evidence="5">The sequence shown here is derived from an EMBL/GenBank/DDBJ whole genome shotgun (WGS) entry which is preliminary data.</text>
</comment>
<feature type="domain" description="CDC48 N-terminal subdomain" evidence="4">
    <location>
        <begin position="88"/>
        <end position="173"/>
    </location>
</feature>
<protein>
    <submittedName>
        <fullName evidence="5">3858_t:CDS:1</fullName>
    </submittedName>
</protein>
<proteinExistence type="predicted"/>
<reference evidence="5" key="1">
    <citation type="submission" date="2021-06" db="EMBL/GenBank/DDBJ databases">
        <authorList>
            <person name="Kallberg Y."/>
            <person name="Tangrot J."/>
            <person name="Rosling A."/>
        </authorList>
    </citation>
    <scope>NUCLEOTIDE SEQUENCE</scope>
    <source>
        <strain evidence="5">BR232B</strain>
    </source>
</reference>
<dbReference type="Pfam" id="PF02933">
    <property type="entry name" value="CDC48_2"/>
    <property type="match status" value="1"/>
</dbReference>
<dbReference type="GO" id="GO:0005524">
    <property type="term" value="F:ATP binding"/>
    <property type="evidence" value="ECO:0007669"/>
    <property type="project" value="UniProtKB-KW"/>
</dbReference>
<evidence type="ECO:0000256" key="2">
    <source>
        <dbReference type="ARBA" id="ARBA00022840"/>
    </source>
</evidence>
<name>A0A9N9BP41_9GLOM</name>
<dbReference type="AlphaFoldDB" id="A0A9N9BP41"/>
<dbReference type="InterPro" id="IPR029067">
    <property type="entry name" value="CDC48_domain_2-like_sf"/>
</dbReference>
<dbReference type="SMART" id="SM01073">
    <property type="entry name" value="CDC48_N"/>
    <property type="match status" value="1"/>
</dbReference>
<dbReference type="Gene3D" id="2.40.40.20">
    <property type="match status" value="1"/>
</dbReference>
<accession>A0A9N9BP41</accession>
<organism evidence="5 6">
    <name type="scientific">Paraglomus brasilianum</name>
    <dbReference type="NCBI Taxonomy" id="144538"/>
    <lineage>
        <taxon>Eukaryota</taxon>
        <taxon>Fungi</taxon>
        <taxon>Fungi incertae sedis</taxon>
        <taxon>Mucoromycota</taxon>
        <taxon>Glomeromycotina</taxon>
        <taxon>Glomeromycetes</taxon>
        <taxon>Paraglomerales</taxon>
        <taxon>Paraglomeraceae</taxon>
        <taxon>Paraglomus</taxon>
    </lineage>
</organism>
<keyword evidence="6" id="KW-1185">Reference proteome</keyword>
<keyword evidence="2" id="KW-0067">ATP-binding</keyword>